<gene>
    <name evidence="3" type="ORF">SAMN06265355_109243</name>
</gene>
<dbReference type="EMBL" id="FZNP01000009">
    <property type="protein sequence ID" value="SNR99770.1"/>
    <property type="molecule type" value="Genomic_DNA"/>
</dbReference>
<evidence type="ECO:0000256" key="2">
    <source>
        <dbReference type="SAM" id="Phobius"/>
    </source>
</evidence>
<evidence type="ECO:0000313" key="3">
    <source>
        <dbReference type="EMBL" id="SNR99770.1"/>
    </source>
</evidence>
<sequence>MSAPCDLLVAVPMARMLAERGGRGPSAERLVSDPELRRMDFALLGSGSLDWLSLAVRLETETGVEFPDQTDGDVRPGRPDDRGGPPGTLPRGRQDAEPFGDARRSGARRAPRLGRVETGLRGRLRRRRGDVVAIMITMALVLVAGEIFSAAGTWGLVYGLAPESSLGQYQGVFRLGTDVSMVAAPTLFAWLVDAESLLGWVALAGVFLVAAVLLVPISRSRRRPAAGSRRRRGEWPPVRAGGTGWGLRSRWCRMRWPRLR</sequence>
<feature type="compositionally biased region" description="Basic and acidic residues" evidence="1">
    <location>
        <begin position="72"/>
        <end position="83"/>
    </location>
</feature>
<proteinExistence type="predicted"/>
<keyword evidence="2" id="KW-0472">Membrane</keyword>
<organism evidence="3 4">
    <name type="scientific">Actinomadura mexicana</name>
    <dbReference type="NCBI Taxonomy" id="134959"/>
    <lineage>
        <taxon>Bacteria</taxon>
        <taxon>Bacillati</taxon>
        <taxon>Actinomycetota</taxon>
        <taxon>Actinomycetes</taxon>
        <taxon>Streptosporangiales</taxon>
        <taxon>Thermomonosporaceae</taxon>
        <taxon>Actinomadura</taxon>
    </lineage>
</organism>
<keyword evidence="4" id="KW-1185">Reference proteome</keyword>
<feature type="compositionally biased region" description="Basic and acidic residues" evidence="1">
    <location>
        <begin position="92"/>
        <end position="104"/>
    </location>
</feature>
<reference evidence="4" key="1">
    <citation type="submission" date="2017-06" db="EMBL/GenBank/DDBJ databases">
        <authorList>
            <person name="Varghese N."/>
            <person name="Submissions S."/>
        </authorList>
    </citation>
    <scope>NUCLEOTIDE SEQUENCE [LARGE SCALE GENOMIC DNA]</scope>
    <source>
        <strain evidence="4">DSM 44485</strain>
    </source>
</reference>
<name>A0A239AW27_9ACTN</name>
<dbReference type="InterPro" id="IPR036259">
    <property type="entry name" value="MFS_trans_sf"/>
</dbReference>
<feature type="region of interest" description="Disordered" evidence="1">
    <location>
        <begin position="63"/>
        <end position="111"/>
    </location>
</feature>
<feature type="transmembrane region" description="Helical" evidence="2">
    <location>
        <begin position="131"/>
        <end position="157"/>
    </location>
</feature>
<evidence type="ECO:0000313" key="4">
    <source>
        <dbReference type="Proteomes" id="UP000198420"/>
    </source>
</evidence>
<dbReference type="Proteomes" id="UP000198420">
    <property type="component" value="Unassembled WGS sequence"/>
</dbReference>
<dbReference type="AlphaFoldDB" id="A0A239AW27"/>
<protein>
    <submittedName>
        <fullName evidence="3">Uncharacterized protein</fullName>
    </submittedName>
</protein>
<accession>A0A239AW27</accession>
<keyword evidence="2" id="KW-1133">Transmembrane helix</keyword>
<evidence type="ECO:0000256" key="1">
    <source>
        <dbReference type="SAM" id="MobiDB-lite"/>
    </source>
</evidence>
<keyword evidence="2" id="KW-0812">Transmembrane</keyword>
<feature type="transmembrane region" description="Helical" evidence="2">
    <location>
        <begin position="197"/>
        <end position="215"/>
    </location>
</feature>
<dbReference type="Gene3D" id="1.20.1250.20">
    <property type="entry name" value="MFS general substrate transporter like domains"/>
    <property type="match status" value="1"/>
</dbReference>
<dbReference type="SUPFAM" id="SSF103473">
    <property type="entry name" value="MFS general substrate transporter"/>
    <property type="match status" value="1"/>
</dbReference>